<comment type="caution">
    <text evidence="1">The sequence shown here is derived from an EMBL/GenBank/DDBJ whole genome shotgun (WGS) entry which is preliminary data.</text>
</comment>
<evidence type="ECO:0000313" key="1">
    <source>
        <dbReference type="EMBL" id="KAF8776981.1"/>
    </source>
</evidence>
<gene>
    <name evidence="1" type="ORF">HNY73_013912</name>
</gene>
<dbReference type="AlphaFoldDB" id="A0A8T0ENN3"/>
<accession>A0A8T0ENN3</accession>
<protein>
    <submittedName>
        <fullName evidence="1">Uncharacterized protein</fullName>
    </submittedName>
</protein>
<reference evidence="1" key="1">
    <citation type="journal article" date="2020" name="bioRxiv">
        <title>Chromosome-level reference genome of the European wasp spider Argiope bruennichi: a resource for studies on range expansion and evolutionary adaptation.</title>
        <authorList>
            <person name="Sheffer M.M."/>
            <person name="Hoppe A."/>
            <person name="Krehenwinkel H."/>
            <person name="Uhl G."/>
            <person name="Kuss A.W."/>
            <person name="Jensen L."/>
            <person name="Jensen C."/>
            <person name="Gillespie R.G."/>
            <person name="Hoff K.J."/>
            <person name="Prost S."/>
        </authorList>
    </citation>
    <scope>NUCLEOTIDE SEQUENCE</scope>
</reference>
<name>A0A8T0ENN3_ARGBR</name>
<dbReference type="Proteomes" id="UP000807504">
    <property type="component" value="Unassembled WGS sequence"/>
</dbReference>
<evidence type="ECO:0000313" key="2">
    <source>
        <dbReference type="Proteomes" id="UP000807504"/>
    </source>
</evidence>
<sequence length="72" mass="8323">MAISNPAHFSSFHPVGRGVTPTLKAIGLERKTSLIRAWAMRYAIRCKDQRSEKTIADFRKYESTFKTMLKFE</sequence>
<proteinExistence type="predicted"/>
<dbReference type="EMBL" id="JABXBU010002072">
    <property type="protein sequence ID" value="KAF8776981.1"/>
    <property type="molecule type" value="Genomic_DNA"/>
</dbReference>
<organism evidence="1 2">
    <name type="scientific">Argiope bruennichi</name>
    <name type="common">Wasp spider</name>
    <name type="synonym">Aranea bruennichi</name>
    <dbReference type="NCBI Taxonomy" id="94029"/>
    <lineage>
        <taxon>Eukaryota</taxon>
        <taxon>Metazoa</taxon>
        <taxon>Ecdysozoa</taxon>
        <taxon>Arthropoda</taxon>
        <taxon>Chelicerata</taxon>
        <taxon>Arachnida</taxon>
        <taxon>Araneae</taxon>
        <taxon>Araneomorphae</taxon>
        <taxon>Entelegynae</taxon>
        <taxon>Araneoidea</taxon>
        <taxon>Araneidae</taxon>
        <taxon>Argiope</taxon>
    </lineage>
</organism>
<keyword evidence="2" id="KW-1185">Reference proteome</keyword>
<reference evidence="1" key="2">
    <citation type="submission" date="2020-06" db="EMBL/GenBank/DDBJ databases">
        <authorList>
            <person name="Sheffer M."/>
        </authorList>
    </citation>
    <scope>NUCLEOTIDE SEQUENCE</scope>
</reference>